<evidence type="ECO:0000259" key="6">
    <source>
        <dbReference type="Pfam" id="PF01878"/>
    </source>
</evidence>
<comment type="subcellular location">
    <subcellularLocation>
        <location evidence="2">Nucleus</location>
    </subcellularLocation>
</comment>
<keyword evidence="4" id="KW-0597">Phosphoprotein</keyword>
<evidence type="ECO:0000313" key="7">
    <source>
        <dbReference type="Proteomes" id="UP000035680"/>
    </source>
</evidence>
<evidence type="ECO:0000256" key="4">
    <source>
        <dbReference type="ARBA" id="ARBA00022553"/>
    </source>
</evidence>
<dbReference type="InterPro" id="IPR047197">
    <property type="entry name" value="THYN1-like_EVE"/>
</dbReference>
<dbReference type="CDD" id="cd21133">
    <property type="entry name" value="EVE"/>
    <property type="match status" value="1"/>
</dbReference>
<keyword evidence="5" id="KW-0539">Nucleus</keyword>
<reference evidence="7" key="1">
    <citation type="submission" date="2014-07" db="EMBL/GenBank/DDBJ databases">
        <authorList>
            <person name="Martin A.A"/>
            <person name="De Silva N."/>
        </authorList>
    </citation>
    <scope>NUCLEOTIDE SEQUENCE</scope>
</reference>
<dbReference type="SUPFAM" id="SSF88697">
    <property type="entry name" value="PUA domain-like"/>
    <property type="match status" value="1"/>
</dbReference>
<feature type="domain" description="EVE" evidence="6">
    <location>
        <begin position="20"/>
        <end position="176"/>
    </location>
</feature>
<comment type="function">
    <text evidence="1">Specifically binds 5-hydroxymethylcytosine (5hmC), suggesting that it acts as a specific reader of 5hmC.</text>
</comment>
<dbReference type="InterPro" id="IPR002740">
    <property type="entry name" value="EVE_domain"/>
</dbReference>
<evidence type="ECO:0000256" key="5">
    <source>
        <dbReference type="ARBA" id="ARBA00023242"/>
    </source>
</evidence>
<dbReference type="GO" id="GO:0005634">
    <property type="term" value="C:nucleus"/>
    <property type="evidence" value="ECO:0007669"/>
    <property type="project" value="UniProtKB-SubCell"/>
</dbReference>
<dbReference type="Proteomes" id="UP000035680">
    <property type="component" value="Unassembled WGS sequence"/>
</dbReference>
<keyword evidence="7" id="KW-1185">Reference proteome</keyword>
<dbReference type="InterPro" id="IPR052181">
    <property type="entry name" value="5hmC_binding"/>
</dbReference>
<dbReference type="Gene3D" id="3.10.590.10">
    <property type="entry name" value="ph1033 like domains"/>
    <property type="match status" value="1"/>
</dbReference>
<proteinExistence type="predicted"/>
<organism evidence="7 8">
    <name type="scientific">Strongyloides venezuelensis</name>
    <name type="common">Threadworm</name>
    <dbReference type="NCBI Taxonomy" id="75913"/>
    <lineage>
        <taxon>Eukaryota</taxon>
        <taxon>Metazoa</taxon>
        <taxon>Ecdysozoa</taxon>
        <taxon>Nematoda</taxon>
        <taxon>Chromadorea</taxon>
        <taxon>Rhabditida</taxon>
        <taxon>Tylenchina</taxon>
        <taxon>Panagrolaimomorpha</taxon>
        <taxon>Strongyloidoidea</taxon>
        <taxon>Strongyloididae</taxon>
        <taxon>Strongyloides</taxon>
    </lineage>
</organism>
<dbReference type="Pfam" id="PF01878">
    <property type="entry name" value="EVE"/>
    <property type="match status" value="1"/>
</dbReference>
<dbReference type="FunFam" id="3.10.590.10:FF:000003">
    <property type="entry name" value="Thymocyte nuclear protein 1"/>
    <property type="match status" value="1"/>
</dbReference>
<dbReference type="AlphaFoldDB" id="A0A0K0FLS9"/>
<dbReference type="PANTHER" id="PTHR14087">
    <property type="entry name" value="THYMOCYTE NUCLEAR PROTEIN 1"/>
    <property type="match status" value="1"/>
</dbReference>
<evidence type="ECO:0000256" key="1">
    <source>
        <dbReference type="ARBA" id="ARBA00002530"/>
    </source>
</evidence>
<evidence type="ECO:0000256" key="2">
    <source>
        <dbReference type="ARBA" id="ARBA00004123"/>
    </source>
</evidence>
<dbReference type="WBParaSite" id="SVE_0999500.1">
    <property type="protein sequence ID" value="SVE_0999500.1"/>
    <property type="gene ID" value="SVE_0999500"/>
</dbReference>
<accession>A0A0K0FLS9</accession>
<evidence type="ECO:0000313" key="8">
    <source>
        <dbReference type="WBParaSite" id="SVE_0999500.1"/>
    </source>
</evidence>
<sequence>MKRKHSNCSEIAPTATDDCNFWLMKAEPEPRFVRGVDVSFTIADLEKRKTSIWDGVRNHVAKKHMSSMKVNDLAFIYQSNCKNPGVTGIMKIVRSKYQDPSAADPAHPYYDEKIGKGIKENKWVAVDVEFVEKFEEIIYLKDIKSNSSLSNMALLKQSRLSVSPVSKEEWETIIQMAKKKIEEKNSKKK</sequence>
<evidence type="ECO:0000256" key="3">
    <source>
        <dbReference type="ARBA" id="ARBA00014654"/>
    </source>
</evidence>
<protein>
    <recommendedName>
        <fullName evidence="3">Thymocyte nuclear protein 1</fullName>
    </recommendedName>
</protein>
<dbReference type="InterPro" id="IPR015947">
    <property type="entry name" value="PUA-like_sf"/>
</dbReference>
<reference evidence="8" key="2">
    <citation type="submission" date="2015-08" db="UniProtKB">
        <authorList>
            <consortium name="WormBaseParasite"/>
        </authorList>
    </citation>
    <scope>IDENTIFICATION</scope>
</reference>
<dbReference type="PANTHER" id="PTHR14087:SF7">
    <property type="entry name" value="THYMOCYTE NUCLEAR PROTEIN 1"/>
    <property type="match status" value="1"/>
</dbReference>
<dbReference type="STRING" id="75913.A0A0K0FLS9"/>
<name>A0A0K0FLS9_STRVS</name>